<protein>
    <submittedName>
        <fullName evidence="3">CRISPR-associated protein Csm6</fullName>
    </submittedName>
</protein>
<evidence type="ECO:0000259" key="2">
    <source>
        <dbReference type="Pfam" id="PF22208"/>
    </source>
</evidence>
<dbReference type="Pfam" id="PF22208">
    <property type="entry name" value="Cas_Csm6_CARF"/>
    <property type="match status" value="1"/>
</dbReference>
<proteinExistence type="predicted"/>
<evidence type="ECO:0000313" key="4">
    <source>
        <dbReference type="Proteomes" id="UP000473323"/>
    </source>
</evidence>
<gene>
    <name evidence="3" type="ORF">GT694_14890</name>
</gene>
<dbReference type="RefSeq" id="WP_161209945.1">
    <property type="nucleotide sequence ID" value="NZ_CAKXSV010000033.1"/>
</dbReference>
<sequence length="437" mass="51825">MGKKYLFSPIGNTDPIKYLYDGSMLHICRYYEPDVVYLYLSKEMAENHKKDNRYVETLNLLGDFLNHKFEVHIIENPDMVEVQQYDVFYDEFRKIISEIEEQKEKEDQLLVNMASGTPGMKSALLIMATLAEYRFLPIQVSTPQKKSNLEHEERDEYDVKANWELNEDNEESAENRCQEVKCLNLMRLLKIDMIKKHLLSYDYHAALAVGKEIKDELNPVAWKWLQSADARAVLDWERMNRVLPENNGIISAVRQENKKKILFEYLLALDLKVKRGEYADFIRGITPLIIDLLEMVLEQFCEINVTQYYKKKERKWDRYKLDGTEVLGIMNEKFYPFRYGIVYSSHLQPIIEKKCKDDLLKQRTKGLVEIEQNVRNIAAHNIVSATPEWVKEQAGRSVEDILWLLKYICEQVKINTRKENWDSYDYMNKRIIEELDR</sequence>
<evidence type="ECO:0000259" key="1">
    <source>
        <dbReference type="Pfam" id="PF09659"/>
    </source>
</evidence>
<evidence type="ECO:0000313" key="3">
    <source>
        <dbReference type="EMBL" id="MZL63308.1"/>
    </source>
</evidence>
<feature type="domain" description="Csm6 CARF" evidence="2">
    <location>
        <begin position="70"/>
        <end position="177"/>
    </location>
</feature>
<dbReference type="InterPro" id="IPR053955">
    <property type="entry name" value="Csm6_CARF"/>
</dbReference>
<accession>A0A6L8TGW1</accession>
<reference evidence="3 4" key="1">
    <citation type="journal article" date="2019" name="Nat. Med.">
        <title>A library of human gut bacterial isolates paired with longitudinal multiomics data enables mechanistic microbiome research.</title>
        <authorList>
            <person name="Poyet M."/>
            <person name="Groussin M."/>
            <person name="Gibbons S.M."/>
            <person name="Avila-Pacheco J."/>
            <person name="Jiang X."/>
            <person name="Kearney S.M."/>
            <person name="Perrotta A.R."/>
            <person name="Berdy B."/>
            <person name="Zhao S."/>
            <person name="Lieberman T.D."/>
            <person name="Swanson P.K."/>
            <person name="Smith M."/>
            <person name="Roesemann S."/>
            <person name="Alexander J.E."/>
            <person name="Rich S.A."/>
            <person name="Livny J."/>
            <person name="Vlamakis H."/>
            <person name="Clish C."/>
            <person name="Bullock K."/>
            <person name="Deik A."/>
            <person name="Scott J."/>
            <person name="Pierce K.A."/>
            <person name="Xavier R.J."/>
            <person name="Alm E.J."/>
        </authorList>
    </citation>
    <scope>NUCLEOTIDE SEQUENCE [LARGE SCALE GENOMIC DNA]</scope>
    <source>
        <strain evidence="3 4">BIOML-A4</strain>
    </source>
</reference>
<name>A0A6L8TGW1_9FIRM</name>
<dbReference type="InterPro" id="IPR053941">
    <property type="entry name" value="Csm6_HEPN"/>
</dbReference>
<dbReference type="AlphaFoldDB" id="A0A6L8TGW1"/>
<dbReference type="EMBL" id="WWVT01000030">
    <property type="protein sequence ID" value="MZL63308.1"/>
    <property type="molecule type" value="Genomic_DNA"/>
</dbReference>
<dbReference type="InterPro" id="IPR013489">
    <property type="entry name" value="CRISPR-assoc_prot_Csm6"/>
</dbReference>
<dbReference type="Pfam" id="PF09659">
    <property type="entry name" value="Cas_Csm6_HEPN"/>
    <property type="match status" value="1"/>
</dbReference>
<feature type="domain" description="Csm6 HEPN" evidence="1">
    <location>
        <begin position="259"/>
        <end position="432"/>
    </location>
</feature>
<dbReference type="Proteomes" id="UP000473323">
    <property type="component" value="Unassembled WGS sequence"/>
</dbReference>
<organism evidence="3 4">
    <name type="scientific">Blautia massiliensis</name>
    <name type="common">ex Durand et al. 2017</name>
    <dbReference type="NCBI Taxonomy" id="1737424"/>
    <lineage>
        <taxon>Bacteria</taxon>
        <taxon>Bacillati</taxon>
        <taxon>Bacillota</taxon>
        <taxon>Clostridia</taxon>
        <taxon>Lachnospirales</taxon>
        <taxon>Lachnospiraceae</taxon>
        <taxon>Blautia</taxon>
    </lineage>
</organism>
<dbReference type="NCBIfam" id="TIGR02672">
    <property type="entry name" value="cas_csm6"/>
    <property type="match status" value="1"/>
</dbReference>
<comment type="caution">
    <text evidence="3">The sequence shown here is derived from an EMBL/GenBank/DDBJ whole genome shotgun (WGS) entry which is preliminary data.</text>
</comment>